<sequence>MLHHIKSNAFFPVGMSDRYDYVFNMGQTSVCVDMNPHSTIEFVGARTVDVVECIYVNVTNFN</sequence>
<gene>
    <name evidence="1" type="ORF">JG687_00007396</name>
</gene>
<comment type="caution">
    <text evidence="1">The sequence shown here is derived from an EMBL/GenBank/DDBJ whole genome shotgun (WGS) entry which is preliminary data.</text>
</comment>
<proteinExistence type="predicted"/>
<accession>A0A8T1UF95</accession>
<dbReference type="AlphaFoldDB" id="A0A8T1UF95"/>
<evidence type="ECO:0000313" key="2">
    <source>
        <dbReference type="Proteomes" id="UP000688947"/>
    </source>
</evidence>
<dbReference type="OrthoDB" id="121385at2759"/>
<dbReference type="EMBL" id="JAENGZ010000325">
    <property type="protein sequence ID" value="KAG6961995.1"/>
    <property type="molecule type" value="Genomic_DNA"/>
</dbReference>
<evidence type="ECO:0000313" key="1">
    <source>
        <dbReference type="EMBL" id="KAG6961995.1"/>
    </source>
</evidence>
<name>A0A8T1UF95_9STRA</name>
<protein>
    <submittedName>
        <fullName evidence="1">Uncharacterized protein</fullName>
    </submittedName>
</protein>
<reference evidence="1" key="1">
    <citation type="submission" date="2021-01" db="EMBL/GenBank/DDBJ databases">
        <title>Phytophthora aleatoria, a newly-described species from Pinus radiata is distinct from Phytophthora cactorum isolates based on comparative genomics.</title>
        <authorList>
            <person name="Mcdougal R."/>
            <person name="Panda P."/>
            <person name="Williams N."/>
            <person name="Studholme D.J."/>
        </authorList>
    </citation>
    <scope>NUCLEOTIDE SEQUENCE</scope>
    <source>
        <strain evidence="1">NZFS 3830</strain>
    </source>
</reference>
<dbReference type="Proteomes" id="UP000688947">
    <property type="component" value="Unassembled WGS sequence"/>
</dbReference>
<organism evidence="1 2">
    <name type="scientific">Phytophthora cactorum</name>
    <dbReference type="NCBI Taxonomy" id="29920"/>
    <lineage>
        <taxon>Eukaryota</taxon>
        <taxon>Sar</taxon>
        <taxon>Stramenopiles</taxon>
        <taxon>Oomycota</taxon>
        <taxon>Peronosporomycetes</taxon>
        <taxon>Peronosporales</taxon>
        <taxon>Peronosporaceae</taxon>
        <taxon>Phytophthora</taxon>
    </lineage>
</organism>